<dbReference type="CDD" id="cd00077">
    <property type="entry name" value="HDc"/>
    <property type="match status" value="1"/>
</dbReference>
<dbReference type="EMBL" id="JFGV01000032">
    <property type="protein sequence ID" value="EYU15099.1"/>
    <property type="molecule type" value="Genomic_DNA"/>
</dbReference>
<dbReference type="InterPro" id="IPR011119">
    <property type="entry name" value="Unchr_helicase_relaxase_TraI"/>
</dbReference>
<gene>
    <name evidence="2" type="ORF">BA1DRAFT_02369</name>
</gene>
<dbReference type="GO" id="GO:0016787">
    <property type="term" value="F:hydrolase activity"/>
    <property type="evidence" value="ECO:0007669"/>
    <property type="project" value="UniProtKB-KW"/>
</dbReference>
<evidence type="ECO:0000313" key="2">
    <source>
        <dbReference type="EMBL" id="EYU15099.1"/>
    </source>
</evidence>
<name>A0A022PHT7_9GAMM</name>
<dbReference type="PATRIC" id="fig|1393736.3.peg.2419"/>
<accession>A0A022PHT7</accession>
<evidence type="ECO:0000313" key="3">
    <source>
        <dbReference type="Proteomes" id="UP000023464"/>
    </source>
</evidence>
<dbReference type="Pfam" id="PF07514">
    <property type="entry name" value="TraI_2"/>
    <property type="match status" value="1"/>
</dbReference>
<dbReference type="InterPro" id="IPR003607">
    <property type="entry name" value="HD/PDEase_dom"/>
</dbReference>
<dbReference type="Proteomes" id="UP000023464">
    <property type="component" value="Unassembled WGS sequence"/>
</dbReference>
<evidence type="ECO:0000259" key="1">
    <source>
        <dbReference type="SMART" id="SM00471"/>
    </source>
</evidence>
<dbReference type="AlphaFoldDB" id="A0A022PHT7"/>
<dbReference type="RefSeq" id="WP_036779104.1">
    <property type="nucleotide sequence ID" value="NZ_CAWLTM010000083.1"/>
</dbReference>
<sequence>MLKFIKNLLSGNTGKHNEANMLHTDVEEIDSLLDDTMRKLVLPPDVLRYPPAEIGFPALVPGESILKRYQDDMIMAIKRELNIRDSEFNQLMMPMLINFANFVQFFPASEHHHHRAASGLLRHSLEVCFQCIRRAKNFEFDSMEVPVVKSNRILAWRLAIAAGGLLHDIGKPFTDFEVWDKTGKHHWPPGHVPIHEWAKKNKIDRFFLVWKSGRHQQHHSSTNAMLMMIMTQELHNFLLKESNDIYNELTRALAVNSVRAEGIEENAPDKKNKILRIIQKADSLSVRHDMQRYGGDAIRATQSGVPAVQRVVDAMRYLLKKGTWQPNKPGSPVWVTSHGIFIVWGTAVKDITFTVKKSGAIIPQSAGSLADLMMSYKLCIPNVNSKENTAYWRVAPHIMNDKDSRNSKEPKVVLSCLRLISLEVLFVDTMEPLPISCRIRIEGEWREFLSNKGRNVPVLKESVPYVGINLPAENSIPPNVNLEILKENTLIPDIDELPLDKMFGPHNPVTPENAHQLLRKLNLLSEDDYQRVNARREAKMQIAITEANKKPEETSEPVIQAKEDAISKPDASKQSESNANEKKLSLTEILNSAQAEIEFDEGDQTSEVTHTGSEGSLRLKETLTHSNINDQYEEDKKHLSSTPVAPVALTKETRKTIQKGEDEVDRGDFEDNYNDITHYQGENDFGYSEYATQIAVPADDVAFHAAPSSLFRNGTNEAKKMLVEYVAANVDKLFHESGHCCIIMEKGLENNYFIPMQNSDWIWRPFMESPSDFYTHRSQMCFYLRRELNEDIAQLSNGRYRKIISPIDLSEVSVSMTDLYRAITLKGTQKQAYNGDPVIALSAVMKRRVATELNINFNQLQQIMIDQFDFSTRSGVDYILATDEHIQNFMVNKDE</sequence>
<organism evidence="2 3">
    <name type="scientific">Photorhabdus aegyptia</name>
    <dbReference type="NCBI Taxonomy" id="2805098"/>
    <lineage>
        <taxon>Bacteria</taxon>
        <taxon>Pseudomonadati</taxon>
        <taxon>Pseudomonadota</taxon>
        <taxon>Gammaproteobacteria</taxon>
        <taxon>Enterobacterales</taxon>
        <taxon>Morganellaceae</taxon>
        <taxon>Photorhabdus</taxon>
    </lineage>
</organism>
<keyword evidence="3" id="KW-1185">Reference proteome</keyword>
<dbReference type="NCBIfam" id="NF041494">
    <property type="entry name" value="MobH"/>
    <property type="match status" value="1"/>
</dbReference>
<feature type="domain" description="HD/PDEase" evidence="1">
    <location>
        <begin position="116"/>
        <end position="296"/>
    </location>
</feature>
<comment type="caution">
    <text evidence="2">The sequence shown here is derived from an EMBL/GenBank/DDBJ whole genome shotgun (WGS) entry which is preliminary data.</text>
</comment>
<reference evidence="2 3" key="1">
    <citation type="submission" date="2014-03" db="EMBL/GenBank/DDBJ databases">
        <title>Draft Genome of Photorhabdus luminescens BA1, an Egyptian Isolate.</title>
        <authorList>
            <person name="Ghazal S."/>
            <person name="Hurst S.G.IV."/>
            <person name="Morris K."/>
            <person name="Thomas K."/>
            <person name="Tisa L.S."/>
        </authorList>
    </citation>
    <scope>NUCLEOTIDE SEQUENCE [LARGE SCALE GENOMIC DNA]</scope>
    <source>
        <strain evidence="2 3">BA1</strain>
    </source>
</reference>
<proteinExistence type="predicted"/>
<dbReference type="SMART" id="SM00471">
    <property type="entry name" value="HDc"/>
    <property type="match status" value="1"/>
</dbReference>
<protein>
    <submittedName>
        <fullName evidence="2">Putative HD superfamily hydrolase</fullName>
    </submittedName>
</protein>
<keyword evidence="2" id="KW-0378">Hydrolase</keyword>
<dbReference type="Gene3D" id="1.10.3210.40">
    <property type="match status" value="1"/>
</dbReference>